<comment type="caution">
    <text evidence="5">The sequence shown here is derived from an EMBL/GenBank/DDBJ whole genome shotgun (WGS) entry which is preliminary data.</text>
</comment>
<sequence>MGDSVDRIVEQWRIERPDLDPSPMGTVGRIKRAARILEQGISAILAQHDQQLWEFDLLATLMRSGPPYQLTAGALTDSAMITAGAMTNRVDRLVKRDLVSRKVDPENRRSILISLTERGRELVGATLSDHVANEARMLGALSAAEQEQLDQLLRKLLTSLGDTPSSIKTQPRARAQA</sequence>
<evidence type="ECO:0000313" key="6">
    <source>
        <dbReference type="Proteomes" id="UP000241647"/>
    </source>
</evidence>
<dbReference type="GO" id="GO:0003677">
    <property type="term" value="F:DNA binding"/>
    <property type="evidence" value="ECO:0007669"/>
    <property type="project" value="UniProtKB-KW"/>
</dbReference>
<proteinExistence type="predicted"/>
<keyword evidence="3" id="KW-0804">Transcription</keyword>
<dbReference type="PANTHER" id="PTHR42756">
    <property type="entry name" value="TRANSCRIPTIONAL REGULATOR, MARR"/>
    <property type="match status" value="1"/>
</dbReference>
<evidence type="ECO:0000259" key="4">
    <source>
        <dbReference type="PROSITE" id="PS50995"/>
    </source>
</evidence>
<dbReference type="PROSITE" id="PS50995">
    <property type="entry name" value="HTH_MARR_2"/>
    <property type="match status" value="1"/>
</dbReference>
<dbReference type="PANTHER" id="PTHR42756:SF1">
    <property type="entry name" value="TRANSCRIPTIONAL REPRESSOR OF EMRAB OPERON"/>
    <property type="match status" value="1"/>
</dbReference>
<dbReference type="Pfam" id="PF12802">
    <property type="entry name" value="MarR_2"/>
    <property type="match status" value="1"/>
</dbReference>
<dbReference type="InterPro" id="IPR023187">
    <property type="entry name" value="Tscrpt_reg_MarR-type_CS"/>
</dbReference>
<dbReference type="InterPro" id="IPR036390">
    <property type="entry name" value="WH_DNA-bd_sf"/>
</dbReference>
<dbReference type="EMBL" id="PYHS01000018">
    <property type="protein sequence ID" value="PSR59239.1"/>
    <property type="molecule type" value="Genomic_DNA"/>
</dbReference>
<dbReference type="PRINTS" id="PR00598">
    <property type="entry name" value="HTHMARR"/>
</dbReference>
<keyword evidence="2" id="KW-0238">DNA-binding</keyword>
<dbReference type="Gene3D" id="1.10.10.10">
    <property type="entry name" value="Winged helix-like DNA-binding domain superfamily/Winged helix DNA-binding domain"/>
    <property type="match status" value="1"/>
</dbReference>
<feature type="domain" description="HTH marR-type" evidence="4">
    <location>
        <begin position="23"/>
        <end position="158"/>
    </location>
</feature>
<dbReference type="InterPro" id="IPR036388">
    <property type="entry name" value="WH-like_DNA-bd_sf"/>
</dbReference>
<dbReference type="PROSITE" id="PS01117">
    <property type="entry name" value="HTH_MARR_1"/>
    <property type="match status" value="1"/>
</dbReference>
<dbReference type="SMART" id="SM00347">
    <property type="entry name" value="HTH_MARR"/>
    <property type="match status" value="1"/>
</dbReference>
<evidence type="ECO:0000256" key="1">
    <source>
        <dbReference type="ARBA" id="ARBA00023015"/>
    </source>
</evidence>
<name>A0A2T2YUS6_9NOCA</name>
<dbReference type="Proteomes" id="UP000241647">
    <property type="component" value="Unassembled WGS sequence"/>
</dbReference>
<accession>A0A2T2YUS6</accession>
<dbReference type="SUPFAM" id="SSF46785">
    <property type="entry name" value="Winged helix' DNA-binding domain"/>
    <property type="match status" value="1"/>
</dbReference>
<reference evidence="5 6" key="1">
    <citation type="submission" date="2018-02" db="EMBL/GenBank/DDBJ databases">
        <title>8 Nocardia nova and 1 Nocardia cyriacigeorgica strain used for evolution to TMP-SMX.</title>
        <authorList>
            <person name="Mehta H."/>
            <person name="Weng J."/>
            <person name="Shamoo Y."/>
        </authorList>
    </citation>
    <scope>NUCLEOTIDE SEQUENCE [LARGE SCALE GENOMIC DNA]</scope>
    <source>
        <strain evidence="5 6">ATCC 33727</strain>
    </source>
</reference>
<dbReference type="AlphaFoldDB" id="A0A2T2YUS6"/>
<protein>
    <submittedName>
        <fullName evidence="5">MarR family transcriptional regulator</fullName>
    </submittedName>
</protein>
<dbReference type="InterPro" id="IPR000835">
    <property type="entry name" value="HTH_MarR-typ"/>
</dbReference>
<dbReference type="GO" id="GO:0003700">
    <property type="term" value="F:DNA-binding transcription factor activity"/>
    <property type="evidence" value="ECO:0007669"/>
    <property type="project" value="InterPro"/>
</dbReference>
<evidence type="ECO:0000256" key="3">
    <source>
        <dbReference type="ARBA" id="ARBA00023163"/>
    </source>
</evidence>
<evidence type="ECO:0000313" key="5">
    <source>
        <dbReference type="EMBL" id="PSR59239.1"/>
    </source>
</evidence>
<keyword evidence="1" id="KW-0805">Transcription regulation</keyword>
<gene>
    <name evidence="5" type="ORF">C8259_27500</name>
</gene>
<evidence type="ECO:0000256" key="2">
    <source>
        <dbReference type="ARBA" id="ARBA00023125"/>
    </source>
</evidence>
<organism evidence="5 6">
    <name type="scientific">Nocardia nova</name>
    <dbReference type="NCBI Taxonomy" id="37330"/>
    <lineage>
        <taxon>Bacteria</taxon>
        <taxon>Bacillati</taxon>
        <taxon>Actinomycetota</taxon>
        <taxon>Actinomycetes</taxon>
        <taxon>Mycobacteriales</taxon>
        <taxon>Nocardiaceae</taxon>
        <taxon>Nocardia</taxon>
    </lineage>
</organism>
<dbReference type="RefSeq" id="WP_063029776.1">
    <property type="nucleotide sequence ID" value="NZ_PYHS01000018.1"/>
</dbReference>